<name>V4MD89_EUTSA</name>
<dbReference type="GO" id="GO:0003729">
    <property type="term" value="F:mRNA binding"/>
    <property type="evidence" value="ECO:0007669"/>
    <property type="project" value="TreeGrafter"/>
</dbReference>
<dbReference type="OMA" id="IMHTCIM"/>
<dbReference type="Gene3D" id="1.25.40.180">
    <property type="match status" value="1"/>
</dbReference>
<dbReference type="InterPro" id="IPR003890">
    <property type="entry name" value="MIF4G-like_typ-3"/>
</dbReference>
<dbReference type="Pfam" id="PF02854">
    <property type="entry name" value="MIF4G"/>
    <property type="match status" value="1"/>
</dbReference>
<dbReference type="PANTHER" id="PTHR23253:SF53">
    <property type="entry name" value="EUKARYOTIC TRANSLATION INITIATION FACTOR ISOFORM 4G-1"/>
    <property type="match status" value="1"/>
</dbReference>
<dbReference type="Proteomes" id="UP000030689">
    <property type="component" value="Unassembled WGS sequence"/>
</dbReference>
<dbReference type="eggNOG" id="KOG0401">
    <property type="taxonomic scope" value="Eukaryota"/>
</dbReference>
<dbReference type="EMBL" id="KI517881">
    <property type="protein sequence ID" value="ESQ29181.1"/>
    <property type="molecule type" value="Genomic_DNA"/>
</dbReference>
<dbReference type="OrthoDB" id="514777at2759"/>
<evidence type="ECO:0000259" key="1">
    <source>
        <dbReference type="SMART" id="SM00543"/>
    </source>
</evidence>
<dbReference type="SUPFAM" id="SSF48371">
    <property type="entry name" value="ARM repeat"/>
    <property type="match status" value="1"/>
</dbReference>
<dbReference type="Gramene" id="ESQ29181">
    <property type="protein sequence ID" value="ESQ29181"/>
    <property type="gene ID" value="EUTSA_v10024066mg"/>
</dbReference>
<dbReference type="AlphaFoldDB" id="V4MD89"/>
<dbReference type="GO" id="GO:0016281">
    <property type="term" value="C:eukaryotic translation initiation factor 4F complex"/>
    <property type="evidence" value="ECO:0007669"/>
    <property type="project" value="TreeGrafter"/>
</dbReference>
<keyword evidence="3" id="KW-1185">Reference proteome</keyword>
<accession>V4MD89</accession>
<dbReference type="SMART" id="SM00543">
    <property type="entry name" value="MIF4G"/>
    <property type="match status" value="1"/>
</dbReference>
<gene>
    <name evidence="2" type="ORF">EUTSA_v10024066mg</name>
</gene>
<dbReference type="KEGG" id="eus:EUTSA_v10024066mg"/>
<proteinExistence type="predicted"/>
<evidence type="ECO:0000313" key="2">
    <source>
        <dbReference type="EMBL" id="ESQ29181.1"/>
    </source>
</evidence>
<dbReference type="PANTHER" id="PTHR23253">
    <property type="entry name" value="EUKARYOTIC TRANSLATION INITIATION FACTOR 4 GAMMA"/>
    <property type="match status" value="1"/>
</dbReference>
<feature type="domain" description="MIF4G" evidence="1">
    <location>
        <begin position="1"/>
        <end position="223"/>
    </location>
</feature>
<sequence length="237" mass="27315">MMNEIADEKYRRLLSQLINSCSTPNILTNLVTLIVEKAILEPTFCPMYAKLCSDLHDKLPKFLRELGADKATEKITFQKLVLNQCQKLFEGAEGHSEELRKMNAPNEKTERKEKERLLNLRALGNLRLIGELLKQKMVPQRIAHHIVQELLGNDKKMCPSEENVEAVCLFLKTVGKELDGSSLYSKVINDIHFRRLKNLSNHSELVMRRRCMIRNLIHLRSNGWKEVVSLKNIIISA</sequence>
<dbReference type="STRING" id="72664.V4MD89"/>
<protein>
    <recommendedName>
        <fullName evidence="1">MIF4G domain-containing protein</fullName>
    </recommendedName>
</protein>
<dbReference type="InterPro" id="IPR016024">
    <property type="entry name" value="ARM-type_fold"/>
</dbReference>
<dbReference type="GO" id="GO:0003743">
    <property type="term" value="F:translation initiation factor activity"/>
    <property type="evidence" value="ECO:0007669"/>
    <property type="project" value="TreeGrafter"/>
</dbReference>
<organism evidence="2 3">
    <name type="scientific">Eutrema salsugineum</name>
    <name type="common">Saltwater cress</name>
    <name type="synonym">Sisymbrium salsugineum</name>
    <dbReference type="NCBI Taxonomy" id="72664"/>
    <lineage>
        <taxon>Eukaryota</taxon>
        <taxon>Viridiplantae</taxon>
        <taxon>Streptophyta</taxon>
        <taxon>Embryophyta</taxon>
        <taxon>Tracheophyta</taxon>
        <taxon>Spermatophyta</taxon>
        <taxon>Magnoliopsida</taxon>
        <taxon>eudicotyledons</taxon>
        <taxon>Gunneridae</taxon>
        <taxon>Pentapetalae</taxon>
        <taxon>rosids</taxon>
        <taxon>malvids</taxon>
        <taxon>Brassicales</taxon>
        <taxon>Brassicaceae</taxon>
        <taxon>Eutremeae</taxon>
        <taxon>Eutrema</taxon>
    </lineage>
</organism>
<evidence type="ECO:0000313" key="3">
    <source>
        <dbReference type="Proteomes" id="UP000030689"/>
    </source>
</evidence>
<reference evidence="2 3" key="1">
    <citation type="journal article" date="2013" name="Front. Plant Sci.">
        <title>The Reference Genome of the Halophytic Plant Eutrema salsugineum.</title>
        <authorList>
            <person name="Yang R."/>
            <person name="Jarvis D.E."/>
            <person name="Chen H."/>
            <person name="Beilstein M.A."/>
            <person name="Grimwood J."/>
            <person name="Jenkins J."/>
            <person name="Shu S."/>
            <person name="Prochnik S."/>
            <person name="Xin M."/>
            <person name="Ma C."/>
            <person name="Schmutz J."/>
            <person name="Wing R.A."/>
            <person name="Mitchell-Olds T."/>
            <person name="Schumaker K.S."/>
            <person name="Wang X."/>
        </authorList>
    </citation>
    <scope>NUCLEOTIDE SEQUENCE [LARGE SCALE GENOMIC DNA]</scope>
</reference>